<dbReference type="PANTHER" id="PTHR30212:SF2">
    <property type="entry name" value="PROTEIN YIIM"/>
    <property type="match status" value="1"/>
</dbReference>
<evidence type="ECO:0000313" key="3">
    <source>
        <dbReference type="EMBL" id="PHO18457.1"/>
    </source>
</evidence>
<dbReference type="InterPro" id="IPR052353">
    <property type="entry name" value="Benzoxazolinone_Detox_Enz"/>
</dbReference>
<evidence type="ECO:0000259" key="1">
    <source>
        <dbReference type="PROSITE" id="PS51340"/>
    </source>
</evidence>
<dbReference type="InterPro" id="IPR005302">
    <property type="entry name" value="MoCF_Sase_C"/>
</dbReference>
<dbReference type="AlphaFoldDB" id="A0A2G1DIZ7"/>
<gene>
    <name evidence="2" type="ORF">AMOL_2249</name>
    <name evidence="3" type="ORF">CPU12_05545</name>
</gene>
<dbReference type="GO" id="GO:0030151">
    <property type="term" value="F:molybdenum ion binding"/>
    <property type="evidence" value="ECO:0007669"/>
    <property type="project" value="InterPro"/>
</dbReference>
<dbReference type="PANTHER" id="PTHR30212">
    <property type="entry name" value="PROTEIN YIIM"/>
    <property type="match status" value="1"/>
</dbReference>
<protein>
    <submittedName>
        <fullName evidence="3">MOSC domain-containing protein</fullName>
    </submittedName>
</protein>
<dbReference type="Pfam" id="PF03473">
    <property type="entry name" value="MOSC"/>
    <property type="match status" value="1"/>
</dbReference>
<dbReference type="EMBL" id="CP032098">
    <property type="protein sequence ID" value="AXX93202.1"/>
    <property type="molecule type" value="Genomic_DNA"/>
</dbReference>
<reference evidence="3 4" key="1">
    <citation type="submission" date="2017-09" db="EMBL/GenBank/DDBJ databases">
        <title>Arcobacter canalis sp. nov., a new species isolated from a water canal contaminated with urban sewage.</title>
        <authorList>
            <person name="Perez-Cataluna A."/>
            <person name="Salas-Masso N."/>
            <person name="Figueras M.J."/>
        </authorList>
    </citation>
    <scope>NUCLEOTIDE SEQUENCE [LARGE SCALE GENOMIC DNA]</scope>
    <source>
        <strain evidence="3 4">F98-3</strain>
    </source>
</reference>
<evidence type="ECO:0000313" key="5">
    <source>
        <dbReference type="Proteomes" id="UP000262712"/>
    </source>
</evidence>
<organism evidence="3 4">
    <name type="scientific">Malaciobacter molluscorum LMG 25693</name>
    <dbReference type="NCBI Taxonomy" id="870501"/>
    <lineage>
        <taxon>Bacteria</taxon>
        <taxon>Pseudomonadati</taxon>
        <taxon>Campylobacterota</taxon>
        <taxon>Epsilonproteobacteria</taxon>
        <taxon>Campylobacterales</taxon>
        <taxon>Arcobacteraceae</taxon>
        <taxon>Malaciobacter</taxon>
    </lineage>
</organism>
<dbReference type="Proteomes" id="UP000262712">
    <property type="component" value="Chromosome"/>
</dbReference>
<dbReference type="PROSITE" id="PS51340">
    <property type="entry name" value="MOSC"/>
    <property type="match status" value="1"/>
</dbReference>
<dbReference type="GO" id="GO:0003824">
    <property type="term" value="F:catalytic activity"/>
    <property type="evidence" value="ECO:0007669"/>
    <property type="project" value="InterPro"/>
</dbReference>
<evidence type="ECO:0000313" key="2">
    <source>
        <dbReference type="EMBL" id="AXX93202.1"/>
    </source>
</evidence>
<dbReference type="Proteomes" id="UP000221222">
    <property type="component" value="Unassembled WGS sequence"/>
</dbReference>
<dbReference type="Gene3D" id="2.40.33.20">
    <property type="entry name" value="PK beta-barrel domain-like"/>
    <property type="match status" value="1"/>
</dbReference>
<name>A0A2G1DIZ7_9BACT</name>
<sequence>MEVDLKSIAIGKIKNYSIKNKDFESAYKKDIFLNSAKVDKDGFIDDFQADKRYHGGEDKAIHIGSNTHLTKNPDFDKLFIGCNIIVEKLDEKDICVGDIYKIGEIKIQVTQPRHPCWKISAIFTKDINKYIVKNHATGWYAKVLKEGTMNITDKMVLEKRVSNLTIYNLSNFLKNRPNDKRIINEILESEFIAQSYKQDFLKALDKK</sequence>
<feature type="domain" description="MOSC" evidence="1">
    <location>
        <begin position="30"/>
        <end position="158"/>
    </location>
</feature>
<evidence type="ECO:0000313" key="4">
    <source>
        <dbReference type="Proteomes" id="UP000221222"/>
    </source>
</evidence>
<dbReference type="SUPFAM" id="SSF50800">
    <property type="entry name" value="PK beta-barrel domain-like"/>
    <property type="match status" value="1"/>
</dbReference>
<dbReference type="InterPro" id="IPR011037">
    <property type="entry name" value="Pyrv_Knase-like_insert_dom_sf"/>
</dbReference>
<dbReference type="EMBL" id="NXFY01000006">
    <property type="protein sequence ID" value="PHO18457.1"/>
    <property type="molecule type" value="Genomic_DNA"/>
</dbReference>
<accession>A0A2G1DIZ7</accession>
<proteinExistence type="predicted"/>
<dbReference type="RefSeq" id="WP_099342094.1">
    <property type="nucleotide sequence ID" value="NZ_CP032098.1"/>
</dbReference>
<keyword evidence="4" id="KW-1185">Reference proteome</keyword>
<reference evidence="2 5" key="2">
    <citation type="submission" date="2018-08" db="EMBL/GenBank/DDBJ databases">
        <title>Complete genome of the Arcobacter molluscorum type strain LMG 25693.</title>
        <authorList>
            <person name="Miller W.G."/>
            <person name="Yee E."/>
            <person name="Bono J.L."/>
        </authorList>
    </citation>
    <scope>NUCLEOTIDE SEQUENCE [LARGE SCALE GENOMIC DNA]</scope>
    <source>
        <strain evidence="2 5">CECT 7696</strain>
    </source>
</reference>
<dbReference type="GO" id="GO:0030170">
    <property type="term" value="F:pyridoxal phosphate binding"/>
    <property type="evidence" value="ECO:0007669"/>
    <property type="project" value="InterPro"/>
</dbReference>
<dbReference type="KEGG" id="amol:AMOL_2249"/>